<evidence type="ECO:0000259" key="1">
    <source>
        <dbReference type="Pfam" id="PF10022"/>
    </source>
</evidence>
<dbReference type="OrthoDB" id="9813465at2"/>
<feature type="domain" description="DUF2264" evidence="1">
    <location>
        <begin position="4"/>
        <end position="362"/>
    </location>
</feature>
<dbReference type="EMBL" id="FOTR01000003">
    <property type="protein sequence ID" value="SFL69363.1"/>
    <property type="molecule type" value="Genomic_DNA"/>
</dbReference>
<dbReference type="InterPro" id="IPR049349">
    <property type="entry name" value="DUF2264_N"/>
</dbReference>
<sequence length="380" mass="43865">MTLDRSYWLRSMLDIADPLLSALEKEQLVVQMPIEQKVDSNRESYSYLEAFARLINGMAPWLESHAENEAEEKLRKEYVQRVRICIDHATNPNSKDYMNFSVGDQPIVDTAFFAQAILRAPQALWYQLEPITKRNVIKALKATRSRKPHFSNWLLFSAIIETALYKMGEDDWDPMRIDYALNQFEQWYVGDGLYSDGNSFHADYYNSYVIHPMLLDISETVGPKYSSWSDKYQKFRERAVQYAVIQERMISPEGTYPPIGRSLAYRFGAFHHLANQVLRYELPSELTAGQVRAALTSVIKRTFSSDAVFNENGWLKIGFTGHQPEIGEAYVSTGSLYLSAFIFLPLGLKESDPFWQEDAKDWTSKKAWASQDFPVYQSLD</sequence>
<dbReference type="Proteomes" id="UP000198565">
    <property type="component" value="Unassembled WGS sequence"/>
</dbReference>
<dbReference type="AlphaFoldDB" id="A0A1I4JSZ6"/>
<gene>
    <name evidence="2" type="ORF">SAMN04487943_103130</name>
</gene>
<organism evidence="2 3">
    <name type="scientific">Gracilibacillus orientalis</name>
    <dbReference type="NCBI Taxonomy" id="334253"/>
    <lineage>
        <taxon>Bacteria</taxon>
        <taxon>Bacillati</taxon>
        <taxon>Bacillota</taxon>
        <taxon>Bacilli</taxon>
        <taxon>Bacillales</taxon>
        <taxon>Bacillaceae</taxon>
        <taxon>Gracilibacillus</taxon>
    </lineage>
</organism>
<dbReference type="PANTHER" id="PTHR35339">
    <property type="entry name" value="LINALOOL DEHYDRATASE_ISOMERASE DOMAIN-CONTAINING PROTEIN"/>
    <property type="match status" value="1"/>
</dbReference>
<keyword evidence="3" id="KW-1185">Reference proteome</keyword>
<dbReference type="RefSeq" id="WP_091482654.1">
    <property type="nucleotide sequence ID" value="NZ_FOTR01000003.1"/>
</dbReference>
<evidence type="ECO:0000313" key="2">
    <source>
        <dbReference type="EMBL" id="SFL69363.1"/>
    </source>
</evidence>
<reference evidence="3" key="1">
    <citation type="submission" date="2016-10" db="EMBL/GenBank/DDBJ databases">
        <authorList>
            <person name="Varghese N."/>
            <person name="Submissions S."/>
        </authorList>
    </citation>
    <scope>NUCLEOTIDE SEQUENCE [LARGE SCALE GENOMIC DNA]</scope>
    <source>
        <strain evidence="3">CGMCC 1.4250</strain>
    </source>
</reference>
<dbReference type="STRING" id="334253.SAMN04487943_103130"/>
<evidence type="ECO:0000313" key="3">
    <source>
        <dbReference type="Proteomes" id="UP000198565"/>
    </source>
</evidence>
<protein>
    <recommendedName>
        <fullName evidence="1">DUF2264 domain-containing protein</fullName>
    </recommendedName>
</protein>
<accession>A0A1I4JSZ6</accession>
<proteinExistence type="predicted"/>
<name>A0A1I4JSZ6_9BACI</name>
<dbReference type="PANTHER" id="PTHR35339:SF3">
    <property type="entry name" value="DUF2264 DOMAIN-CONTAINING PROTEIN"/>
    <property type="match status" value="1"/>
</dbReference>
<dbReference type="Pfam" id="PF10022">
    <property type="entry name" value="DUF2264"/>
    <property type="match status" value="1"/>
</dbReference>
<dbReference type="PIRSF" id="PIRSF014753">
    <property type="entry name" value="UCP014753"/>
    <property type="match status" value="1"/>
</dbReference>
<dbReference type="InterPro" id="IPR016624">
    <property type="entry name" value="UCP014753"/>
</dbReference>